<dbReference type="EMBL" id="CM015712">
    <property type="protein sequence ID" value="KAF3708099.1"/>
    <property type="molecule type" value="Genomic_DNA"/>
</dbReference>
<keyword evidence="2" id="KW-1185">Reference proteome</keyword>
<organism evidence="1 2">
    <name type="scientific">Channa argus</name>
    <name type="common">Northern snakehead</name>
    <name type="synonym">Ophicephalus argus</name>
    <dbReference type="NCBI Taxonomy" id="215402"/>
    <lineage>
        <taxon>Eukaryota</taxon>
        <taxon>Metazoa</taxon>
        <taxon>Chordata</taxon>
        <taxon>Craniata</taxon>
        <taxon>Vertebrata</taxon>
        <taxon>Euteleostomi</taxon>
        <taxon>Actinopterygii</taxon>
        <taxon>Neopterygii</taxon>
        <taxon>Teleostei</taxon>
        <taxon>Neoteleostei</taxon>
        <taxon>Acanthomorphata</taxon>
        <taxon>Anabantaria</taxon>
        <taxon>Anabantiformes</taxon>
        <taxon>Channoidei</taxon>
        <taxon>Channidae</taxon>
        <taxon>Channa</taxon>
    </lineage>
</organism>
<evidence type="ECO:0000313" key="2">
    <source>
        <dbReference type="Proteomes" id="UP000503349"/>
    </source>
</evidence>
<name>A0A6G1R0N9_CHAAH</name>
<evidence type="ECO:0000313" key="1">
    <source>
        <dbReference type="EMBL" id="KAF3708099.1"/>
    </source>
</evidence>
<protein>
    <submittedName>
        <fullName evidence="1">Uncharacterized protein</fullName>
    </submittedName>
</protein>
<dbReference type="Proteomes" id="UP000503349">
    <property type="component" value="Chromosome 1"/>
</dbReference>
<dbReference type="AlphaFoldDB" id="A0A6G1R0N9"/>
<reference evidence="2" key="2">
    <citation type="submission" date="2019-02" db="EMBL/GenBank/DDBJ databases">
        <title>Opniocepnalus argus Var Kimnra genome.</title>
        <authorList>
            <person name="Zhou C."/>
            <person name="Xiao S."/>
        </authorList>
    </citation>
    <scope>NUCLEOTIDE SEQUENCE [LARGE SCALE GENOMIC DNA]</scope>
</reference>
<accession>A0A6G1R0N9</accession>
<proteinExistence type="predicted"/>
<reference evidence="1 2" key="1">
    <citation type="submission" date="2019-02" db="EMBL/GenBank/DDBJ databases">
        <title>Opniocepnalus argus genome.</title>
        <authorList>
            <person name="Zhou C."/>
            <person name="Xiao S."/>
        </authorList>
    </citation>
    <scope>NUCLEOTIDE SEQUENCE [LARGE SCALE GENOMIC DNA]</scope>
    <source>
        <strain evidence="1">OARG1902GOOAL</strain>
        <tissue evidence="1">Muscle</tissue>
    </source>
</reference>
<sequence>MCLRPHLSVRIAKILAPLGGLTQHVVQVQIISERESTHKDRRRQREKQKARQK</sequence>
<gene>
    <name evidence="1" type="ORF">EXN66_Car001272</name>
</gene>